<name>A0A9Q3JK31_9BASI</name>
<dbReference type="InterPro" id="IPR029063">
    <property type="entry name" value="SAM-dependent_MTases_sf"/>
</dbReference>
<evidence type="ECO:0000256" key="2">
    <source>
        <dbReference type="SAM" id="Phobius"/>
    </source>
</evidence>
<keyword evidence="2" id="KW-0812">Transmembrane</keyword>
<protein>
    <recommendedName>
        <fullName evidence="5">PABS domain-containing protein</fullName>
    </recommendedName>
</protein>
<evidence type="ECO:0000313" key="4">
    <source>
        <dbReference type="Proteomes" id="UP000765509"/>
    </source>
</evidence>
<accession>A0A9Q3JK31</accession>
<dbReference type="Proteomes" id="UP000765509">
    <property type="component" value="Unassembled WGS sequence"/>
</dbReference>
<comment type="caution">
    <text evidence="3">The sequence shown here is derived from an EMBL/GenBank/DDBJ whole genome shotgun (WGS) entry which is preliminary data.</text>
</comment>
<proteinExistence type="predicted"/>
<feature type="transmembrane region" description="Helical" evidence="2">
    <location>
        <begin position="32"/>
        <end position="50"/>
    </location>
</feature>
<organism evidence="3 4">
    <name type="scientific">Austropuccinia psidii MF-1</name>
    <dbReference type="NCBI Taxonomy" id="1389203"/>
    <lineage>
        <taxon>Eukaryota</taxon>
        <taxon>Fungi</taxon>
        <taxon>Dikarya</taxon>
        <taxon>Basidiomycota</taxon>
        <taxon>Pucciniomycotina</taxon>
        <taxon>Pucciniomycetes</taxon>
        <taxon>Pucciniales</taxon>
        <taxon>Sphaerophragmiaceae</taxon>
        <taxon>Austropuccinia</taxon>
    </lineage>
</organism>
<evidence type="ECO:0008006" key="5">
    <source>
        <dbReference type="Google" id="ProtNLM"/>
    </source>
</evidence>
<dbReference type="PANTHER" id="PTHR43317">
    <property type="entry name" value="THERMOSPERMINE SYNTHASE ACAULIS5"/>
    <property type="match status" value="1"/>
</dbReference>
<evidence type="ECO:0000256" key="1">
    <source>
        <dbReference type="ARBA" id="ARBA00023115"/>
    </source>
</evidence>
<evidence type="ECO:0000313" key="3">
    <source>
        <dbReference type="EMBL" id="MBW0563892.1"/>
    </source>
</evidence>
<gene>
    <name evidence="3" type="ORF">O181_103607</name>
</gene>
<dbReference type="PANTHER" id="PTHR43317:SF1">
    <property type="entry name" value="THERMOSPERMINE SYNTHASE ACAULIS5"/>
    <property type="match status" value="1"/>
</dbReference>
<keyword evidence="2" id="KW-0472">Membrane</keyword>
<keyword evidence="4" id="KW-1185">Reference proteome</keyword>
<dbReference type="GO" id="GO:0006596">
    <property type="term" value="P:polyamine biosynthetic process"/>
    <property type="evidence" value="ECO:0007669"/>
    <property type="project" value="UniProtKB-KW"/>
</dbReference>
<dbReference type="Pfam" id="PF01564">
    <property type="entry name" value="Spermine_synth"/>
    <property type="match status" value="1"/>
</dbReference>
<dbReference type="EMBL" id="AVOT02074958">
    <property type="protein sequence ID" value="MBW0563892.1"/>
    <property type="molecule type" value="Genomic_DNA"/>
</dbReference>
<reference evidence="3" key="1">
    <citation type="submission" date="2021-03" db="EMBL/GenBank/DDBJ databases">
        <title>Draft genome sequence of rust myrtle Austropuccinia psidii MF-1, a brazilian biotype.</title>
        <authorList>
            <person name="Quecine M.C."/>
            <person name="Pachon D.M.R."/>
            <person name="Bonatelli M.L."/>
            <person name="Correr F.H."/>
            <person name="Franceschini L.M."/>
            <person name="Leite T.F."/>
            <person name="Margarido G.R.A."/>
            <person name="Almeida C.A."/>
            <person name="Ferrarezi J.A."/>
            <person name="Labate C.A."/>
        </authorList>
    </citation>
    <scope>NUCLEOTIDE SEQUENCE</scope>
    <source>
        <strain evidence="3">MF-1</strain>
    </source>
</reference>
<keyword evidence="1" id="KW-0620">Polyamine biosynthesis</keyword>
<dbReference type="AlphaFoldDB" id="A0A9Q3JK31"/>
<dbReference type="NCBIfam" id="NF037959">
    <property type="entry name" value="MFS_SpdSyn"/>
    <property type="match status" value="1"/>
</dbReference>
<feature type="transmembrane region" description="Helical" evidence="2">
    <location>
        <begin position="6"/>
        <end position="25"/>
    </location>
</feature>
<dbReference type="SUPFAM" id="SSF53335">
    <property type="entry name" value="S-adenosyl-L-methionine-dependent methyltransferases"/>
    <property type="match status" value="1"/>
</dbReference>
<dbReference type="Gene3D" id="3.40.50.150">
    <property type="entry name" value="Vaccinia Virus protein VP39"/>
    <property type="match status" value="1"/>
</dbReference>
<sequence length="413" mass="47613">MFQITTTILLVTSSIITLIQILFSNNRIIKKLNALIVLTCLISWFIFPTPKNLCHEPNQQFQSNQPRKYRLLARKLSSTGLILVGEINMGQSGPEVRFLRCDHSLLGGFWIGPAKRSIIKRHKELYPNHPLNNAELELRAAKEAESIYPTFILQDAIRLVERPSQTLYQKPSALILGLGVGISAHSLMRHGALVTVAEIDPIVYEYAQKFFALPTPNGGIFLEDARYYLQRAVNGSLGLFDYIIHDVFTGGTVPSSLFTVECWKGIRNKLKDDGILAVNFAGEPQTETWTLVLTTLFHVFPFCRAFNEKVPQETLDYNFQNIVIFCSPTSLPRFRKPTRNDVFGSRHRFEILNTFETLEFNLTQHHIYRNPNSAFILFDRYKDRLEKAQMESAFRHWKIMRQVLPDEVWHTYY</sequence>
<dbReference type="OrthoDB" id="2016285at2759"/>
<keyword evidence="2" id="KW-1133">Transmembrane helix</keyword>